<evidence type="ECO:0000256" key="7">
    <source>
        <dbReference type="ARBA" id="ARBA00022640"/>
    </source>
</evidence>
<evidence type="ECO:0000256" key="12">
    <source>
        <dbReference type="ARBA" id="ARBA00023300"/>
    </source>
</evidence>
<evidence type="ECO:0000256" key="8">
    <source>
        <dbReference type="ARBA" id="ARBA00023002"/>
    </source>
</evidence>
<dbReference type="PANTHER" id="PTHR42704:SF15">
    <property type="entry name" value="RIBULOSE BISPHOSPHATE CARBOXYLASE LARGE CHAIN"/>
    <property type="match status" value="1"/>
</dbReference>
<comment type="similarity">
    <text evidence="3">Belongs to the RuBisCO large chain family. Type I subfamily.</text>
</comment>
<keyword evidence="12" id="KW-0120">Carbon dioxide fixation</keyword>
<dbReference type="GO" id="GO:0009853">
    <property type="term" value="P:photorespiration"/>
    <property type="evidence" value="ECO:0007669"/>
    <property type="project" value="UniProtKB-KW"/>
</dbReference>
<dbReference type="GO" id="GO:0000287">
    <property type="term" value="F:magnesium ion binding"/>
    <property type="evidence" value="ECO:0007669"/>
    <property type="project" value="InterPro"/>
</dbReference>
<evidence type="ECO:0000256" key="3">
    <source>
        <dbReference type="ARBA" id="ARBA00006204"/>
    </source>
</evidence>
<dbReference type="SUPFAM" id="SSF51649">
    <property type="entry name" value="RuBisCo, C-terminal domain"/>
    <property type="match status" value="1"/>
</dbReference>
<dbReference type="GO" id="GO:0019253">
    <property type="term" value="P:reductive pentose-phosphate cycle"/>
    <property type="evidence" value="ECO:0007669"/>
    <property type="project" value="UniProtKB-KW"/>
</dbReference>
<accession>A0A9J5WLU6</accession>
<evidence type="ECO:0000256" key="2">
    <source>
        <dbReference type="ARBA" id="ARBA00004474"/>
    </source>
</evidence>
<dbReference type="InterPro" id="IPR036422">
    <property type="entry name" value="RuBisCO_lsu_N_sf"/>
</dbReference>
<reference evidence="15 16" key="1">
    <citation type="submission" date="2020-09" db="EMBL/GenBank/DDBJ databases">
        <title>De no assembly of potato wild relative species, Solanum commersonii.</title>
        <authorList>
            <person name="Cho K."/>
        </authorList>
    </citation>
    <scope>NUCLEOTIDE SEQUENCE [LARGE SCALE GENOMIC DNA]</scope>
    <source>
        <strain evidence="15">LZ3.2</strain>
        <tissue evidence="15">Leaf</tissue>
    </source>
</reference>
<keyword evidence="7" id="KW-0934">Plastid</keyword>
<evidence type="ECO:0000313" key="16">
    <source>
        <dbReference type="Proteomes" id="UP000824120"/>
    </source>
</evidence>
<dbReference type="GO" id="GO:0009536">
    <property type="term" value="C:plastid"/>
    <property type="evidence" value="ECO:0007669"/>
    <property type="project" value="UniProtKB-SubCell"/>
</dbReference>
<comment type="catalytic activity">
    <reaction evidence="13">
        <text>D-ribulose 1,5-bisphosphate + O2 = 2-phosphoglycolate + (2R)-3-phosphoglycerate + 2 H(+)</text>
        <dbReference type="Rhea" id="RHEA:36631"/>
        <dbReference type="ChEBI" id="CHEBI:15378"/>
        <dbReference type="ChEBI" id="CHEBI:15379"/>
        <dbReference type="ChEBI" id="CHEBI:57870"/>
        <dbReference type="ChEBI" id="CHEBI:58033"/>
        <dbReference type="ChEBI" id="CHEBI:58272"/>
    </reaction>
</comment>
<evidence type="ECO:0000256" key="14">
    <source>
        <dbReference type="ARBA" id="ARBA00049469"/>
    </source>
</evidence>
<proteinExistence type="inferred from homology"/>
<evidence type="ECO:0000313" key="15">
    <source>
        <dbReference type="EMBL" id="KAG5576156.1"/>
    </source>
</evidence>
<dbReference type="GO" id="GO:0004497">
    <property type="term" value="F:monooxygenase activity"/>
    <property type="evidence" value="ECO:0007669"/>
    <property type="project" value="UniProtKB-KW"/>
</dbReference>
<dbReference type="AlphaFoldDB" id="A0A9J5WLU6"/>
<organism evidence="15 16">
    <name type="scientific">Solanum commersonii</name>
    <name type="common">Commerson's wild potato</name>
    <name type="synonym">Commerson's nightshade</name>
    <dbReference type="NCBI Taxonomy" id="4109"/>
    <lineage>
        <taxon>Eukaryota</taxon>
        <taxon>Viridiplantae</taxon>
        <taxon>Streptophyta</taxon>
        <taxon>Embryophyta</taxon>
        <taxon>Tracheophyta</taxon>
        <taxon>Spermatophyta</taxon>
        <taxon>Magnoliopsida</taxon>
        <taxon>eudicotyledons</taxon>
        <taxon>Gunneridae</taxon>
        <taxon>Pentapetalae</taxon>
        <taxon>asterids</taxon>
        <taxon>lamiids</taxon>
        <taxon>Solanales</taxon>
        <taxon>Solanaceae</taxon>
        <taxon>Solanoideae</taxon>
        <taxon>Solaneae</taxon>
        <taxon>Solanum</taxon>
    </lineage>
</organism>
<evidence type="ECO:0000256" key="13">
    <source>
        <dbReference type="ARBA" id="ARBA00048059"/>
    </source>
</evidence>
<comment type="subcellular location">
    <subcellularLocation>
        <location evidence="2">Plastid</location>
    </subcellularLocation>
</comment>
<dbReference type="InterPro" id="IPR036376">
    <property type="entry name" value="RuBisCO_lsu_C_sf"/>
</dbReference>
<evidence type="ECO:0000256" key="1">
    <source>
        <dbReference type="ARBA" id="ARBA00001946"/>
    </source>
</evidence>
<keyword evidence="10" id="KW-0601">Photorespiration</keyword>
<evidence type="ECO:0000256" key="11">
    <source>
        <dbReference type="ARBA" id="ARBA00023239"/>
    </source>
</evidence>
<evidence type="ECO:0000256" key="5">
    <source>
        <dbReference type="ARBA" id="ARBA00017725"/>
    </source>
</evidence>
<evidence type="ECO:0000256" key="6">
    <source>
        <dbReference type="ARBA" id="ARBA00022567"/>
    </source>
</evidence>
<dbReference type="Proteomes" id="UP000824120">
    <property type="component" value="Chromosome 11"/>
</dbReference>
<keyword evidence="16" id="KW-1185">Reference proteome</keyword>
<dbReference type="PANTHER" id="PTHR42704">
    <property type="entry name" value="RIBULOSE BISPHOSPHATE CARBOXYLASE"/>
    <property type="match status" value="1"/>
</dbReference>
<keyword evidence="6" id="KW-0113">Calvin cycle</keyword>
<comment type="catalytic activity">
    <reaction evidence="14">
        <text>2 (2R)-3-phosphoglycerate + 2 H(+) = D-ribulose 1,5-bisphosphate + CO2 + H2O</text>
        <dbReference type="Rhea" id="RHEA:23124"/>
        <dbReference type="ChEBI" id="CHEBI:15377"/>
        <dbReference type="ChEBI" id="CHEBI:15378"/>
        <dbReference type="ChEBI" id="CHEBI:16526"/>
        <dbReference type="ChEBI" id="CHEBI:57870"/>
        <dbReference type="ChEBI" id="CHEBI:58272"/>
        <dbReference type="EC" id="4.1.1.39"/>
    </reaction>
</comment>
<comment type="cofactor">
    <cofactor evidence="1">
        <name>Mg(2+)</name>
        <dbReference type="ChEBI" id="CHEBI:18420"/>
    </cofactor>
</comment>
<dbReference type="EC" id="4.1.1.39" evidence="4"/>
<dbReference type="OrthoDB" id="1822071at2759"/>
<keyword evidence="11" id="KW-0456">Lyase</keyword>
<evidence type="ECO:0000256" key="10">
    <source>
        <dbReference type="ARBA" id="ARBA00023238"/>
    </source>
</evidence>
<dbReference type="InterPro" id="IPR033966">
    <property type="entry name" value="RuBisCO"/>
</dbReference>
<name>A0A9J5WLU6_SOLCO</name>
<evidence type="ECO:0000256" key="9">
    <source>
        <dbReference type="ARBA" id="ARBA00023033"/>
    </source>
</evidence>
<protein>
    <recommendedName>
        <fullName evidence="5">Ribulose bisphosphate carboxylase large chain</fullName>
        <ecNumber evidence="4">4.1.1.39</ecNumber>
    </recommendedName>
</protein>
<gene>
    <name evidence="15" type="ORF">H5410_056290</name>
</gene>
<dbReference type="GO" id="GO:0016984">
    <property type="term" value="F:ribulose-bisphosphate carboxylase activity"/>
    <property type="evidence" value="ECO:0007669"/>
    <property type="project" value="UniProtKB-EC"/>
</dbReference>
<sequence>MVHGQAQYGPMDLPVLIVTKGLCYHIEACCWRKDQYIAYVAYPLDLLKKVTYLGSKPLGFYVRKICESLPLMLKLSKVRLGIQVERDKLNKYGRPLWDVLLNLNWGYLKKLRESGVPIVMHDYLTGIHREILPWLIIAEIMVYFFTSTVQCMRLLIDVRIMVSTFVLAKAKHIEVAVFISLKIESLYRVFYPVASWRYSRFGICLARPRSGDDSALRFGGGTLGHPWGNAPCRS</sequence>
<dbReference type="SUPFAM" id="SSF54966">
    <property type="entry name" value="RuBisCO, large subunit, small (N-terminal) domain"/>
    <property type="match status" value="1"/>
</dbReference>
<evidence type="ECO:0000256" key="4">
    <source>
        <dbReference type="ARBA" id="ARBA00012287"/>
    </source>
</evidence>
<comment type="caution">
    <text evidence="15">The sequence shown here is derived from an EMBL/GenBank/DDBJ whole genome shotgun (WGS) entry which is preliminary data.</text>
</comment>
<keyword evidence="9" id="KW-0503">Monooxygenase</keyword>
<keyword evidence="8" id="KW-0560">Oxidoreductase</keyword>
<dbReference type="EMBL" id="JACXVP010000011">
    <property type="protein sequence ID" value="KAG5576156.1"/>
    <property type="molecule type" value="Genomic_DNA"/>
</dbReference>